<name>A0AC34R4Y1_9BILA</name>
<dbReference type="WBParaSite" id="JU765_v2.g342.t1">
    <property type="protein sequence ID" value="JU765_v2.g342.t1"/>
    <property type="gene ID" value="JU765_v2.g342"/>
</dbReference>
<organism evidence="1 2">
    <name type="scientific">Panagrolaimus sp. JU765</name>
    <dbReference type="NCBI Taxonomy" id="591449"/>
    <lineage>
        <taxon>Eukaryota</taxon>
        <taxon>Metazoa</taxon>
        <taxon>Ecdysozoa</taxon>
        <taxon>Nematoda</taxon>
        <taxon>Chromadorea</taxon>
        <taxon>Rhabditida</taxon>
        <taxon>Tylenchina</taxon>
        <taxon>Panagrolaimomorpha</taxon>
        <taxon>Panagrolaimoidea</taxon>
        <taxon>Panagrolaimidae</taxon>
        <taxon>Panagrolaimus</taxon>
    </lineage>
</organism>
<protein>
    <submittedName>
        <fullName evidence="2">Non-specific serine/threonine protein kinase</fullName>
    </submittedName>
</protein>
<evidence type="ECO:0000313" key="2">
    <source>
        <dbReference type="WBParaSite" id="JU765_v2.g342.t1"/>
    </source>
</evidence>
<dbReference type="Proteomes" id="UP000887576">
    <property type="component" value="Unplaced"/>
</dbReference>
<proteinExistence type="predicted"/>
<reference evidence="2" key="1">
    <citation type="submission" date="2022-11" db="UniProtKB">
        <authorList>
            <consortium name="WormBaseParasite"/>
        </authorList>
    </citation>
    <scope>IDENTIFICATION</scope>
</reference>
<sequence>MTEVELQEIISKLGRNEYRRINEKYGKVERAKFLFEVAEIRERFIADEEAWPEAFLFLSKAVALECDDNVGRQAEKKKATSFKYAILFLYRDMIRAQLKVLSPSVDLNCLIEGLLSCFQKTMALKALDVSTNEAWITTLELICDSLKHYPSSDLSFFNLKSLWKNCVLYLEPAVKIQEQKHERAKLTSILFHLVKHLHETHYFCNMTEVIAKVGHIVKDYKWSSKDPTRTVLLSVVNSLIKNNAGRHRHLLLQTFFSLAEEQACDLRLSSSSGKLSHISPTKEAKEELIEDEECSYSGSLYHFIENIVVLGYPDCELIEDTDLSVLIQQCCQILFDQLEDHIKKQAHAKKNFVVLKGEVRLLARLFLLSHILNTSDSDDVAQSAKRRKKTSYLFECAREAGYAHLQILEEILTHWEHRIMAHDLDEIAKSLATLDKKAIKRDDKLDLYMKTSAVLLKKKRDLTVSAYEELWNWGISTIQMPATHASACELLCSIMPYFTEMSSTKPLHLFRSVLFQMAQFSSYRQSTIKLFHTTLHTFEFDERSIFRVDQSSFDEWCFRSQLLLAVLEYSVAKPSETVELIKAILAYHPKEVSWKKSSIAVGPGFETILKEQFCSVKIQDDVCSDGFSPVDDSVPLLVIRLVEFLNELWEQNAECLEKRIWLWKVCLLTSQIYTCSVELDNLLDNFESYLVVELDEADDEGKVKILQNLDIGPLWFRTKEQLRRAVNILADSGFEICWKFKLFWDSEVPLSKELLEDENVVKSGNLDAVFIHNLDQLSIADLLLILKKFGSHLKPETNLKIIQKTFVEIDADYQAHSNPDIIKGFKEQLGHVVSNNVDLFAVDFLKIRNNLLNCMEAPGFELAKMPIYFLEETFLESCLEKVDKFIFVQIFLKVLNSFKSHGIPEVLLKWLLKHRYGFLKKYVQHFDEYVDFHKPLLEYFALISENVRSDWRKLLNTKNPIAQLLNGKSVVIDETLSPDIFCLPYKFIKKLYEMESFGIQWMKWETDSLTYHQVFRSLRILLFKLRKSSSYLKINYPFVILRNVFFMVNSNKNGYQYMPDDIVSLTTCLIQDAMTLCDDELLKKLVVRFLRLLDDDILPVFKSAVLVDILKEFSSTFPKTCELLQSIKIPDADSAENGQPSIIFLKRYTDFVFSDYATEPPSFLMDGVDSMINGDYEVSDYQTQLFGFWELIRRHLENQLDNNAFGYLIPFWMFFPRLRPVLTRILVLFSSETVDAVLKDHRYFVSVFTKQENFNFLVVTLTPMLLYDSTIIHEPSILESLYDLVMGMTTSKSSSQSTYEFDIDPFNHCGLILFNLIDYVPQKSWRDKFLIVAYQMPVYASLALLRIASSLDAHGQTTLMTLINTTLDTLLLEDREKSRCLSGHSHAAPFTFNVSQSIPLPLSRSLSSLSSSANVFDSESAMLFLYIVVSIVELPNVDTQLLDLKMLCQCLTKAQMFNEAYFLLKRLLDNLRNLQRWDFMFKHSGSLLEVVMDDELQNLTLDILIGLKNPLTVRQLPLKIKTVNRARLFLAECHQDWGAMASICNSNKDRDKQAKALMFLGSLPSDCSRDVFYELSTKMAVFDNLNISFPKESSALWEHLCAIIKRHNENRPYKKWKFLDETLLEISKKGIVDSTKLDECRHLMLIQELTVKKKSKIPDGALRCSFHLANLSKRNNHLLNEEFEDAIEAIVQRTKSLRNAGAPLCSVKLLDTFDFHVKKCVFPETLNETFLERAKILDVIGERDVAIFSLTLLKDRKRPTTKEQLILSRASKLLAKLQVDMKESHLQAAVAMSKESGRELYCKNLVKLGLFLETKYQDYQDYMESPAFQLKLDCIKEIKIDNPSKGRTQEEKKEQFVLNAEATIEKNDVRDIQNKRSDFLHKSVRHYINAITSGSDDATLIYRVVALLIKNPIDGTLMALVENCLDLIPSNVWLTVINLLSSHLFSDNAFSKLVEKISIAVITDYPFQSVNTFLFYGNDKKRREKIDQLFSSIKNKKSSRIIKEMTGAHRCFVELGITDIDDDEYFNYLSAKGKVYEMKSSLKLMKHKESLKTIPLPTIPQKNIFAPGDERNYDPVNFITIKDVESKVKLADGNSSPKIVNFLGSDDELYTVLFKNEDLKQDSLIQQLFSLNNSIMSQKPACPKSFNPLTTYNVLPLTPECGLIEYCQNTQSLAEYLIGPDKNSGAHAQYRPQDMRAADARTHLAELQKGGSLRSGFLQLCEKIQPVFRYYFYTNFKTAHDFHAAIDRYTQSLAQWSIVCYIVGLGDRHLTNIRIDTNGNLVHIDLGMVFEYSRRVLPIPEKVPFRMTRDLVDPLLIDGINGELRRIAIHTLQQLRDNCEVIVGVASTLIHDPVSTFAAKCQKAGSDNNRHFAAETAISRLKEKLAGRGLSMHVMTAEQQVDKLFQEATDVDNLSRVFIGWMPFI</sequence>
<evidence type="ECO:0000313" key="1">
    <source>
        <dbReference type="Proteomes" id="UP000887576"/>
    </source>
</evidence>
<accession>A0AC34R4Y1</accession>